<gene>
    <name evidence="2" type="ORF">Dform_00520</name>
</gene>
<dbReference type="EMBL" id="CP018258">
    <property type="protein sequence ID" value="APV43875.1"/>
    <property type="molecule type" value="Genomic_DNA"/>
</dbReference>
<keyword evidence="3" id="KW-1185">Reference proteome</keyword>
<evidence type="ECO:0000256" key="1">
    <source>
        <dbReference type="SAM" id="Phobius"/>
    </source>
</evidence>
<evidence type="ECO:0000313" key="2">
    <source>
        <dbReference type="EMBL" id="APV43875.1"/>
    </source>
</evidence>
<protein>
    <submittedName>
        <fullName evidence="2">Uncharacterized protein</fullName>
    </submittedName>
</protein>
<accession>A0A1P8F619</accession>
<evidence type="ECO:0000313" key="3">
    <source>
        <dbReference type="Proteomes" id="UP000185934"/>
    </source>
</evidence>
<name>A0A1P8F619_9CHLR</name>
<feature type="transmembrane region" description="Helical" evidence="1">
    <location>
        <begin position="6"/>
        <end position="25"/>
    </location>
</feature>
<sequence>MSDTIIAAIFGLGGLVFGVGITEFNRSRIERGRLRKESFYKRLQAHQQAFGQCQDLGIAVTDIDLERIKNIASEGLKWWNYSCLYLDTVSRSEFLTLFHIAQKYADGVENARRIIWEQLTKTEKSILRGIRMEYLPEGCPLPEELQAVI</sequence>
<dbReference type="AlphaFoldDB" id="A0A1P8F619"/>
<dbReference type="KEGG" id="dfo:Dform_00520"/>
<keyword evidence="1" id="KW-0812">Transmembrane</keyword>
<organism evidence="2 3">
    <name type="scientific">Dehalogenimonas formicexedens</name>
    <dbReference type="NCBI Taxonomy" id="1839801"/>
    <lineage>
        <taxon>Bacteria</taxon>
        <taxon>Bacillati</taxon>
        <taxon>Chloroflexota</taxon>
        <taxon>Dehalococcoidia</taxon>
        <taxon>Dehalococcoidales</taxon>
        <taxon>Dehalococcoidaceae</taxon>
        <taxon>Dehalogenimonas</taxon>
    </lineage>
</organism>
<dbReference type="RefSeq" id="WP_076003627.1">
    <property type="nucleotide sequence ID" value="NZ_CP018258.1"/>
</dbReference>
<dbReference type="Proteomes" id="UP000185934">
    <property type="component" value="Chromosome"/>
</dbReference>
<keyword evidence="1" id="KW-0472">Membrane</keyword>
<dbReference type="STRING" id="1839801.Dform_00520"/>
<proteinExistence type="predicted"/>
<keyword evidence="1" id="KW-1133">Transmembrane helix</keyword>
<reference evidence="3" key="1">
    <citation type="submission" date="2016-11" db="EMBL/GenBank/DDBJ databases">
        <title>Dehalogenimonas formicexedens sp. nov., a chlorinated alkane respiring bacterium isolated from contaminated groundwater.</title>
        <authorList>
            <person name="Key T.A."/>
            <person name="Bowman K.S."/>
            <person name="Lee I."/>
            <person name="Chun J."/>
            <person name="Albuquerque L."/>
            <person name="da Costa M.S."/>
            <person name="Rainey F.A."/>
            <person name="Moe W.M."/>
        </authorList>
    </citation>
    <scope>NUCLEOTIDE SEQUENCE [LARGE SCALE GENOMIC DNA]</scope>
    <source>
        <strain evidence="3">NSZ-14</strain>
    </source>
</reference>